<keyword evidence="2" id="KW-1185">Reference proteome</keyword>
<reference evidence="1 2" key="1">
    <citation type="submission" date="2020-08" db="EMBL/GenBank/DDBJ databases">
        <authorList>
            <person name="Liu C."/>
            <person name="Sun Q."/>
        </authorList>
    </citation>
    <scope>NUCLEOTIDE SEQUENCE [LARGE SCALE GENOMIC DNA]</scope>
    <source>
        <strain evidence="1 2">NSJ-29</strain>
    </source>
</reference>
<dbReference type="Proteomes" id="UP000515860">
    <property type="component" value="Chromosome"/>
</dbReference>
<dbReference type="EMBL" id="CP060635">
    <property type="protein sequence ID" value="QNM07948.1"/>
    <property type="molecule type" value="Genomic_DNA"/>
</dbReference>
<name>A0A7G9GAW6_9FIRM</name>
<protein>
    <submittedName>
        <fullName evidence="1">Uncharacterized protein</fullName>
    </submittedName>
</protein>
<organism evidence="1 2">
    <name type="scientific">Wansuia hejianensis</name>
    <dbReference type="NCBI Taxonomy" id="2763667"/>
    <lineage>
        <taxon>Bacteria</taxon>
        <taxon>Bacillati</taxon>
        <taxon>Bacillota</taxon>
        <taxon>Clostridia</taxon>
        <taxon>Lachnospirales</taxon>
        <taxon>Lachnospiraceae</taxon>
        <taxon>Wansuia</taxon>
    </lineage>
</organism>
<evidence type="ECO:0000313" key="2">
    <source>
        <dbReference type="Proteomes" id="UP000515860"/>
    </source>
</evidence>
<proteinExistence type="predicted"/>
<dbReference type="AlphaFoldDB" id="A0A7G9GAW6"/>
<dbReference type="KEGG" id="whj:H9Q79_13665"/>
<dbReference type="RefSeq" id="WP_118644312.1">
    <property type="nucleotide sequence ID" value="NZ_CP060635.1"/>
</dbReference>
<accession>A0A7G9GAW6</accession>
<sequence>MADFKNKAAKMGGQSFVVDIKCKQNHTWQGNVTWVEQKKTLPFRSALELLKLMDSAMEAMAPEEEKPEDWQ</sequence>
<gene>
    <name evidence="1" type="ORF">H9Q79_13665</name>
</gene>
<evidence type="ECO:0000313" key="1">
    <source>
        <dbReference type="EMBL" id="QNM07948.1"/>
    </source>
</evidence>